<sequence>METYQKRGYLNSDFRIFHLKDQVDTEFDYHTHNFHKITIFISGNVQYFIEGKTYTLNPYDIVLVNRNDIHRIQVDSSIPYERIIVYISPGFMEAYRTTEYNLAYCFEQAREKQSYVLRIPSLETSSLYKTTQRLERSFHDHEYAGSLYRQILFLEFMIQLNRATLKEGIEYLDTKLYNKKVLDIMNYIQDHLTETISMDSLASVFYLSKYHMMRLFKAETGVTIGHYITYRRLLLARRYIHFGMPITDACFACGFQSYSAFSRAYKQEFKEPPRKLK</sequence>
<dbReference type="Gene3D" id="2.60.120.10">
    <property type="entry name" value="Jelly Rolls"/>
    <property type="match status" value="1"/>
</dbReference>
<dbReference type="EMBL" id="JACOPE010000001">
    <property type="protein sequence ID" value="MBC5684009.1"/>
    <property type="molecule type" value="Genomic_DNA"/>
</dbReference>
<feature type="domain" description="HTH araC/xylS-type" evidence="5">
    <location>
        <begin position="182"/>
        <end position="277"/>
    </location>
</feature>
<dbReference type="SUPFAM" id="SSF46689">
    <property type="entry name" value="Homeodomain-like"/>
    <property type="match status" value="2"/>
</dbReference>
<comment type="caution">
    <text evidence="6">The sequence shown here is derived from an EMBL/GenBank/DDBJ whole genome shotgun (WGS) entry which is preliminary data.</text>
</comment>
<dbReference type="Proteomes" id="UP000631576">
    <property type="component" value="Unassembled WGS sequence"/>
</dbReference>
<dbReference type="PANTHER" id="PTHR46796">
    <property type="entry name" value="HTH-TYPE TRANSCRIPTIONAL ACTIVATOR RHAS-RELATED"/>
    <property type="match status" value="1"/>
</dbReference>
<dbReference type="InterPro" id="IPR037923">
    <property type="entry name" value="HTH-like"/>
</dbReference>
<dbReference type="InterPro" id="IPR018060">
    <property type="entry name" value="HTH_AraC"/>
</dbReference>
<proteinExistence type="predicted"/>
<gene>
    <name evidence="6" type="ORF">H8S40_10645</name>
</gene>
<dbReference type="InterPro" id="IPR003313">
    <property type="entry name" value="AraC-bd"/>
</dbReference>
<keyword evidence="2" id="KW-0238">DNA-binding</keyword>
<evidence type="ECO:0000256" key="1">
    <source>
        <dbReference type="ARBA" id="ARBA00023015"/>
    </source>
</evidence>
<name>A0ABR7G989_9FIRM</name>
<dbReference type="PROSITE" id="PS00041">
    <property type="entry name" value="HTH_ARAC_FAMILY_1"/>
    <property type="match status" value="1"/>
</dbReference>
<keyword evidence="4" id="KW-0804">Transcription</keyword>
<evidence type="ECO:0000256" key="3">
    <source>
        <dbReference type="ARBA" id="ARBA00023159"/>
    </source>
</evidence>
<dbReference type="Pfam" id="PF12833">
    <property type="entry name" value="HTH_18"/>
    <property type="match status" value="1"/>
</dbReference>
<dbReference type="InterPro" id="IPR009057">
    <property type="entry name" value="Homeodomain-like_sf"/>
</dbReference>
<evidence type="ECO:0000313" key="7">
    <source>
        <dbReference type="Proteomes" id="UP000631576"/>
    </source>
</evidence>
<dbReference type="InterPro" id="IPR018062">
    <property type="entry name" value="HTH_AraC-typ_CS"/>
</dbReference>
<organism evidence="6 7">
    <name type="scientific">Ruminococcus hominis</name>
    <dbReference type="NCBI Taxonomy" id="2763065"/>
    <lineage>
        <taxon>Bacteria</taxon>
        <taxon>Bacillati</taxon>
        <taxon>Bacillota</taxon>
        <taxon>Clostridia</taxon>
        <taxon>Eubacteriales</taxon>
        <taxon>Oscillospiraceae</taxon>
        <taxon>Ruminococcus</taxon>
    </lineage>
</organism>
<evidence type="ECO:0000256" key="4">
    <source>
        <dbReference type="ARBA" id="ARBA00023163"/>
    </source>
</evidence>
<dbReference type="InterPro" id="IPR050204">
    <property type="entry name" value="AraC_XylS_family_regulators"/>
</dbReference>
<keyword evidence="7" id="KW-1185">Reference proteome</keyword>
<evidence type="ECO:0000259" key="5">
    <source>
        <dbReference type="PROSITE" id="PS01124"/>
    </source>
</evidence>
<dbReference type="InterPro" id="IPR014710">
    <property type="entry name" value="RmlC-like_jellyroll"/>
</dbReference>
<dbReference type="SMART" id="SM00342">
    <property type="entry name" value="HTH_ARAC"/>
    <property type="match status" value="1"/>
</dbReference>
<reference evidence="6 7" key="1">
    <citation type="submission" date="2020-08" db="EMBL/GenBank/DDBJ databases">
        <title>Genome public.</title>
        <authorList>
            <person name="Liu C."/>
            <person name="Sun Q."/>
        </authorList>
    </citation>
    <scope>NUCLEOTIDE SEQUENCE [LARGE SCALE GENOMIC DNA]</scope>
    <source>
        <strain evidence="6 7">NSJ-13</strain>
    </source>
</reference>
<evidence type="ECO:0000313" key="6">
    <source>
        <dbReference type="EMBL" id="MBC5684009.1"/>
    </source>
</evidence>
<protein>
    <submittedName>
        <fullName evidence="6">Helix-turn-helix transcriptional regulator</fullName>
    </submittedName>
</protein>
<accession>A0ABR7G989</accession>
<dbReference type="SUPFAM" id="SSF51215">
    <property type="entry name" value="Regulatory protein AraC"/>
    <property type="match status" value="1"/>
</dbReference>
<keyword evidence="1" id="KW-0805">Transcription regulation</keyword>
<dbReference type="RefSeq" id="WP_186865240.1">
    <property type="nucleotide sequence ID" value="NZ_JACOPE010000001.1"/>
</dbReference>
<keyword evidence="3" id="KW-0010">Activator</keyword>
<dbReference type="PROSITE" id="PS01124">
    <property type="entry name" value="HTH_ARAC_FAMILY_2"/>
    <property type="match status" value="1"/>
</dbReference>
<dbReference type="Pfam" id="PF02311">
    <property type="entry name" value="AraC_binding"/>
    <property type="match status" value="1"/>
</dbReference>
<dbReference type="Gene3D" id="1.10.10.60">
    <property type="entry name" value="Homeodomain-like"/>
    <property type="match status" value="2"/>
</dbReference>
<evidence type="ECO:0000256" key="2">
    <source>
        <dbReference type="ARBA" id="ARBA00023125"/>
    </source>
</evidence>